<keyword evidence="5" id="KW-0436">Ligase</keyword>
<dbReference type="HAMAP" id="MF_02076">
    <property type="entry name" value="Glu_tRNA_synth_type2"/>
    <property type="match status" value="1"/>
</dbReference>
<dbReference type="InterPro" id="IPR014729">
    <property type="entry name" value="Rossmann-like_a/b/a_fold"/>
</dbReference>
<dbReference type="Gene3D" id="3.40.50.620">
    <property type="entry name" value="HUPs"/>
    <property type="match status" value="1"/>
</dbReference>
<evidence type="ECO:0000256" key="4">
    <source>
        <dbReference type="ARBA" id="ARBA00022490"/>
    </source>
</evidence>
<keyword evidence="4" id="KW-0963">Cytoplasm</keyword>
<evidence type="ECO:0000256" key="11">
    <source>
        <dbReference type="ARBA" id="ARBA00048351"/>
    </source>
</evidence>
<evidence type="ECO:0000259" key="13">
    <source>
        <dbReference type="Pfam" id="PF00749"/>
    </source>
</evidence>
<accession>A0A381QMT5</accession>
<keyword evidence="6" id="KW-0547">Nucleotide-binding</keyword>
<dbReference type="InterPro" id="IPR020058">
    <property type="entry name" value="Glu/Gln-tRNA-synth_Ib_cat-dom"/>
</dbReference>
<dbReference type="GO" id="GO:0005524">
    <property type="term" value="F:ATP binding"/>
    <property type="evidence" value="ECO:0007669"/>
    <property type="project" value="UniProtKB-KW"/>
</dbReference>
<dbReference type="NCBIfam" id="NF003169">
    <property type="entry name" value="PRK04156.1"/>
    <property type="match status" value="1"/>
</dbReference>
<dbReference type="AlphaFoldDB" id="A0A381QMT5"/>
<dbReference type="InterPro" id="IPR020056">
    <property type="entry name" value="Rbsml_bL25/Gln-tRNA_synth_N"/>
</dbReference>
<dbReference type="SUPFAM" id="SSF52374">
    <property type="entry name" value="Nucleotidylyl transferase"/>
    <property type="match status" value="1"/>
</dbReference>
<protein>
    <recommendedName>
        <fullName evidence="3">glutamate--tRNA ligase</fullName>
        <ecNumber evidence="3">6.1.1.17</ecNumber>
    </recommendedName>
    <alternativeName>
        <fullName evidence="10">Glutamyl-tRNA synthetase</fullName>
    </alternativeName>
</protein>
<evidence type="ECO:0000256" key="12">
    <source>
        <dbReference type="SAM" id="Coils"/>
    </source>
</evidence>
<evidence type="ECO:0000256" key="6">
    <source>
        <dbReference type="ARBA" id="ARBA00022741"/>
    </source>
</evidence>
<evidence type="ECO:0000259" key="14">
    <source>
        <dbReference type="Pfam" id="PF03950"/>
    </source>
</evidence>
<dbReference type="InterPro" id="IPR020059">
    <property type="entry name" value="Glu/Gln-tRNA-synth_Ib_codon-bd"/>
</dbReference>
<dbReference type="EMBL" id="UINC01001380">
    <property type="protein sequence ID" value="SUZ79257.1"/>
    <property type="molecule type" value="Genomic_DNA"/>
</dbReference>
<evidence type="ECO:0000313" key="15">
    <source>
        <dbReference type="EMBL" id="SUZ79257.1"/>
    </source>
</evidence>
<dbReference type="Pfam" id="PF00749">
    <property type="entry name" value="tRNA-synt_1c"/>
    <property type="match status" value="1"/>
</dbReference>
<gene>
    <name evidence="15" type="ORF">METZ01_LOCUS32111</name>
</gene>
<name>A0A381QMT5_9ZZZZ</name>
<evidence type="ECO:0000256" key="5">
    <source>
        <dbReference type="ARBA" id="ARBA00022598"/>
    </source>
</evidence>
<dbReference type="InterPro" id="IPR011035">
    <property type="entry name" value="Ribosomal_bL25/Gln-tRNA_synth"/>
</dbReference>
<keyword evidence="9" id="KW-0030">Aminoacyl-tRNA synthetase</keyword>
<feature type="domain" description="Glutamyl/glutaminyl-tRNA synthetase class Ib catalytic" evidence="13">
    <location>
        <begin position="109"/>
        <end position="415"/>
    </location>
</feature>
<dbReference type="InterPro" id="IPR000924">
    <property type="entry name" value="Glu/Gln-tRNA-synth"/>
</dbReference>
<dbReference type="PROSITE" id="PS00178">
    <property type="entry name" value="AA_TRNA_LIGASE_I"/>
    <property type="match status" value="1"/>
</dbReference>
<dbReference type="PANTHER" id="PTHR43097:SF5">
    <property type="entry name" value="GLUTAMATE--TRNA LIGASE"/>
    <property type="match status" value="1"/>
</dbReference>
<reference evidence="15" key="1">
    <citation type="submission" date="2018-05" db="EMBL/GenBank/DDBJ databases">
        <authorList>
            <person name="Lanie J.A."/>
            <person name="Ng W.-L."/>
            <person name="Kazmierczak K.M."/>
            <person name="Andrzejewski T.M."/>
            <person name="Davidsen T.M."/>
            <person name="Wayne K.J."/>
            <person name="Tettelin H."/>
            <person name="Glass J.I."/>
            <person name="Rusch D."/>
            <person name="Podicherti R."/>
            <person name="Tsui H.-C.T."/>
            <person name="Winkler M.E."/>
        </authorList>
    </citation>
    <scope>NUCLEOTIDE SEQUENCE</scope>
</reference>
<dbReference type="PANTHER" id="PTHR43097">
    <property type="entry name" value="GLUTAMINE-TRNA LIGASE"/>
    <property type="match status" value="1"/>
</dbReference>
<keyword evidence="12" id="KW-0175">Coiled coil</keyword>
<comment type="subcellular location">
    <subcellularLocation>
        <location evidence="1">Cytoplasm</location>
    </subcellularLocation>
</comment>
<sequence length="570" mass="64338">MADSGSWDPDIVAAVRKYALQNAVEYAGQGQAGSVLGRLLSEREDLRRKAKQLRDLIETEVAAANSLAESHGIEHVRKELERTAPEALEREKHRKAEGLKELPGDTSRVVLRFAPNPNGPLTLGHSRGVVINSEYARMYDGKVVLRFDDTDTKVKPPLPEAYGWIEDEYEWLAGRSADVIIRASERMPLYLEHAERMIAERFGYVCRCSADEFRGFREEKQDCPCRGRSAAESLSDWKSMNDGQMQDGEAVVRVKTDMTLPNPALRDWPALRIQHTPHPLAGDRYKVWPLLDFQSAIEDHEQGVTHIVRGKDLMDSTRKQTLLYEHFGWEYPEPLYWGRVKVHEFGGFSTSEMRASIESGSHEGWGDLRLPTLKTLRRRGFSAQALRDFWIDLGLTQKDISISMQTIEAFNSSLIDSAIERRSFVASPVTLELQGAGEERGVLVPRHPDGAVPGSREWRFTGSIAIQTSDLRSGRVRLKEFADIEISRDTATVESFDRSDGRPIIHWIPTSMTREAELAIPAGDELHKQIGVLEDFELEVGDTYQLERVGFARLEELPESGPAKLVWLHG</sequence>
<evidence type="ECO:0000256" key="7">
    <source>
        <dbReference type="ARBA" id="ARBA00022840"/>
    </source>
</evidence>
<dbReference type="NCBIfam" id="TIGR00463">
    <property type="entry name" value="gltX_arch"/>
    <property type="match status" value="1"/>
</dbReference>
<dbReference type="GO" id="GO:0043604">
    <property type="term" value="P:amide biosynthetic process"/>
    <property type="evidence" value="ECO:0007669"/>
    <property type="project" value="TreeGrafter"/>
</dbReference>
<dbReference type="InterPro" id="IPR004526">
    <property type="entry name" value="Glu-tRNA-synth_arc/euk"/>
</dbReference>
<evidence type="ECO:0000256" key="8">
    <source>
        <dbReference type="ARBA" id="ARBA00022917"/>
    </source>
</evidence>
<evidence type="ECO:0000256" key="2">
    <source>
        <dbReference type="ARBA" id="ARBA00008927"/>
    </source>
</evidence>
<dbReference type="GO" id="GO:0006424">
    <property type="term" value="P:glutamyl-tRNA aminoacylation"/>
    <property type="evidence" value="ECO:0007669"/>
    <property type="project" value="InterPro"/>
</dbReference>
<dbReference type="InterPro" id="IPR001412">
    <property type="entry name" value="aa-tRNA-synth_I_CS"/>
</dbReference>
<dbReference type="GO" id="GO:0004818">
    <property type="term" value="F:glutamate-tRNA ligase activity"/>
    <property type="evidence" value="ECO:0007669"/>
    <property type="project" value="UniProtKB-EC"/>
</dbReference>
<keyword evidence="7" id="KW-0067">ATP-binding</keyword>
<dbReference type="SUPFAM" id="SSF50715">
    <property type="entry name" value="Ribosomal protein L25-like"/>
    <property type="match status" value="1"/>
</dbReference>
<feature type="coiled-coil region" evidence="12">
    <location>
        <begin position="36"/>
        <end position="63"/>
    </location>
</feature>
<comment type="catalytic activity">
    <reaction evidence="11">
        <text>tRNA(Glu) + L-glutamate + ATP = L-glutamyl-tRNA(Glu) + AMP + diphosphate</text>
        <dbReference type="Rhea" id="RHEA:23540"/>
        <dbReference type="Rhea" id="RHEA-COMP:9663"/>
        <dbReference type="Rhea" id="RHEA-COMP:9680"/>
        <dbReference type="ChEBI" id="CHEBI:29985"/>
        <dbReference type="ChEBI" id="CHEBI:30616"/>
        <dbReference type="ChEBI" id="CHEBI:33019"/>
        <dbReference type="ChEBI" id="CHEBI:78442"/>
        <dbReference type="ChEBI" id="CHEBI:78520"/>
        <dbReference type="ChEBI" id="CHEBI:456215"/>
        <dbReference type="EC" id="6.1.1.17"/>
    </reaction>
</comment>
<dbReference type="GO" id="GO:0032991">
    <property type="term" value="C:protein-containing complex"/>
    <property type="evidence" value="ECO:0007669"/>
    <property type="project" value="UniProtKB-ARBA"/>
</dbReference>
<dbReference type="Pfam" id="PF03950">
    <property type="entry name" value="tRNA-synt_1c_C"/>
    <property type="match status" value="1"/>
</dbReference>
<keyword evidence="8" id="KW-0648">Protein biosynthesis</keyword>
<evidence type="ECO:0000256" key="9">
    <source>
        <dbReference type="ARBA" id="ARBA00023146"/>
    </source>
</evidence>
<proteinExistence type="inferred from homology"/>
<comment type="similarity">
    <text evidence="2">Belongs to the class-I aminoacyl-tRNA synthetase family. Glutamate--tRNA ligase type 2 subfamily.</text>
</comment>
<dbReference type="Gene3D" id="2.40.240.10">
    <property type="entry name" value="Ribosomal Protein L25, Chain P"/>
    <property type="match status" value="1"/>
</dbReference>
<dbReference type="PRINTS" id="PR00987">
    <property type="entry name" value="TRNASYNTHGLU"/>
</dbReference>
<evidence type="ECO:0000256" key="3">
    <source>
        <dbReference type="ARBA" id="ARBA00012835"/>
    </source>
</evidence>
<dbReference type="InterPro" id="IPR050132">
    <property type="entry name" value="Gln/Glu-tRNA_Ligase"/>
</dbReference>
<feature type="domain" description="Glutamyl/glutaminyl-tRNA synthetase class Ib anti-codon binding" evidence="14">
    <location>
        <begin position="420"/>
        <end position="489"/>
    </location>
</feature>
<dbReference type="GO" id="GO:0005829">
    <property type="term" value="C:cytosol"/>
    <property type="evidence" value="ECO:0007669"/>
    <property type="project" value="TreeGrafter"/>
</dbReference>
<evidence type="ECO:0000256" key="10">
    <source>
        <dbReference type="ARBA" id="ARBA00030865"/>
    </source>
</evidence>
<evidence type="ECO:0000256" key="1">
    <source>
        <dbReference type="ARBA" id="ARBA00004496"/>
    </source>
</evidence>
<dbReference type="EC" id="6.1.1.17" evidence="3"/>
<organism evidence="15">
    <name type="scientific">marine metagenome</name>
    <dbReference type="NCBI Taxonomy" id="408172"/>
    <lineage>
        <taxon>unclassified sequences</taxon>
        <taxon>metagenomes</taxon>
        <taxon>ecological metagenomes</taxon>
    </lineage>
</organism>